<keyword evidence="3" id="KW-1185">Reference proteome</keyword>
<evidence type="ECO:0000313" key="2">
    <source>
        <dbReference type="EnsemblMetazoa" id="XP_781765"/>
    </source>
</evidence>
<dbReference type="PANTHER" id="PTHR14614:SF109">
    <property type="entry name" value="RIBOSOMAL LYSINE N-METHYLTRANSFERASE 5"/>
    <property type="match status" value="1"/>
</dbReference>
<dbReference type="RefSeq" id="XP_781765.4">
    <property type="nucleotide sequence ID" value="XM_776672.5"/>
</dbReference>
<dbReference type="OrthoDB" id="413520at2759"/>
<dbReference type="PANTHER" id="PTHR14614">
    <property type="entry name" value="HEPATOCELLULAR CARCINOMA-ASSOCIATED ANTIGEN"/>
    <property type="match status" value="1"/>
</dbReference>
<dbReference type="OMA" id="IKQNWAD"/>
<dbReference type="GO" id="GO:0032991">
    <property type="term" value="C:protein-containing complex"/>
    <property type="evidence" value="ECO:0000318"/>
    <property type="project" value="GO_Central"/>
</dbReference>
<evidence type="ECO:0000256" key="1">
    <source>
        <dbReference type="SAM" id="MobiDB-lite"/>
    </source>
</evidence>
<reference evidence="2" key="2">
    <citation type="submission" date="2021-01" db="UniProtKB">
        <authorList>
            <consortium name="EnsemblMetazoa"/>
        </authorList>
    </citation>
    <scope>IDENTIFICATION</scope>
</reference>
<dbReference type="GO" id="GO:0005829">
    <property type="term" value="C:cytosol"/>
    <property type="evidence" value="ECO:0000318"/>
    <property type="project" value="GO_Central"/>
</dbReference>
<dbReference type="Proteomes" id="UP000007110">
    <property type="component" value="Unassembled WGS sequence"/>
</dbReference>
<dbReference type="GO" id="GO:0016279">
    <property type="term" value="F:protein-lysine N-methyltransferase activity"/>
    <property type="evidence" value="ECO:0000318"/>
    <property type="project" value="GO_Central"/>
</dbReference>
<dbReference type="KEGG" id="spu:576357"/>
<dbReference type="InterPro" id="IPR019410">
    <property type="entry name" value="Methyltransf_16"/>
</dbReference>
<dbReference type="AlphaFoldDB" id="A0A7M7R9P6"/>
<dbReference type="SUPFAM" id="SSF53335">
    <property type="entry name" value="S-adenosyl-L-methionine-dependent methyltransferases"/>
    <property type="match status" value="1"/>
</dbReference>
<name>A0A7M7R9P6_STRPU</name>
<accession>A0A7M7R9P6</accession>
<proteinExistence type="predicted"/>
<dbReference type="FunCoup" id="A0A7M7R9P6">
    <property type="interactions" value="399"/>
</dbReference>
<evidence type="ECO:0000313" key="3">
    <source>
        <dbReference type="Proteomes" id="UP000007110"/>
    </source>
</evidence>
<protein>
    <submittedName>
        <fullName evidence="2">Uncharacterized protein</fullName>
    </submittedName>
</protein>
<feature type="compositionally biased region" description="Low complexity" evidence="1">
    <location>
        <begin position="214"/>
        <end position="246"/>
    </location>
</feature>
<dbReference type="GeneID" id="576357"/>
<dbReference type="EnsemblMetazoa" id="XM_776672">
    <property type="protein sequence ID" value="XP_781765"/>
    <property type="gene ID" value="LOC576357"/>
</dbReference>
<dbReference type="Pfam" id="PF10294">
    <property type="entry name" value="Methyltransf_16"/>
    <property type="match status" value="2"/>
</dbReference>
<reference evidence="3" key="1">
    <citation type="submission" date="2015-02" db="EMBL/GenBank/DDBJ databases">
        <title>Genome sequencing for Strongylocentrotus purpuratus.</title>
        <authorList>
            <person name="Murali S."/>
            <person name="Liu Y."/>
            <person name="Vee V."/>
            <person name="English A."/>
            <person name="Wang M."/>
            <person name="Skinner E."/>
            <person name="Han Y."/>
            <person name="Muzny D.M."/>
            <person name="Worley K.C."/>
            <person name="Gibbs R.A."/>
        </authorList>
    </citation>
    <scope>NUCLEOTIDE SEQUENCE</scope>
</reference>
<dbReference type="InterPro" id="IPR029063">
    <property type="entry name" value="SAM-dependent_MTases_sf"/>
</dbReference>
<sequence>MIQGFAFSKIYIWLDHVLCVVVMTCTIKSASTSSQLLHGSAIGSSPVLSGSCLATSGVAAAETSCSSSCSCCSSLGPWYDFDRKRNMAEDNMKCAPLPSNSNENAIVLYSPPIFEQFHQSERTFHLASRDFSIKQNWADFGVAAVVWDAAIVLCEHLESETKTKQLSLEGKRVIELGAGTGLVGMVASHLKGHLTITDRASIFKPLRDNVLQNFPPSSSSVPSPSSSFNPAASSSSNPNAPSEVNSTFKPPSPVPVVKVLEWGQDLHKFSEPFDIILGADIIYIEDTFQDLLQTLLHLSNENTLILLSCRIRYERDNNFLDMMKEKFQVEHVLHDSERGIEIYSAKKL</sequence>
<feature type="region of interest" description="Disordered" evidence="1">
    <location>
        <begin position="214"/>
        <end position="249"/>
    </location>
</feature>
<organism evidence="2 3">
    <name type="scientific">Strongylocentrotus purpuratus</name>
    <name type="common">Purple sea urchin</name>
    <dbReference type="NCBI Taxonomy" id="7668"/>
    <lineage>
        <taxon>Eukaryota</taxon>
        <taxon>Metazoa</taxon>
        <taxon>Echinodermata</taxon>
        <taxon>Eleutherozoa</taxon>
        <taxon>Echinozoa</taxon>
        <taxon>Echinoidea</taxon>
        <taxon>Euechinoidea</taxon>
        <taxon>Echinacea</taxon>
        <taxon>Camarodonta</taxon>
        <taxon>Echinidea</taxon>
        <taxon>Strongylocentrotidae</taxon>
        <taxon>Strongylocentrotus</taxon>
    </lineage>
</organism>
<dbReference type="InParanoid" id="A0A7M7R9P6"/>
<dbReference type="Gene3D" id="3.40.50.150">
    <property type="entry name" value="Vaccinia Virus protein VP39"/>
    <property type="match status" value="1"/>
</dbReference>